<organism evidence="1 2">
    <name type="scientific">Candidatus Acutalibacter ornithocaccae</name>
    <dbReference type="NCBI Taxonomy" id="2838416"/>
    <lineage>
        <taxon>Bacteria</taxon>
        <taxon>Bacillati</taxon>
        <taxon>Bacillota</taxon>
        <taxon>Clostridia</taxon>
        <taxon>Eubacteriales</taxon>
        <taxon>Acutalibacteraceae</taxon>
        <taxon>Acutalibacter</taxon>
    </lineage>
</organism>
<evidence type="ECO:0000313" key="2">
    <source>
        <dbReference type="Proteomes" id="UP000824214"/>
    </source>
</evidence>
<accession>A0A9D2LX90</accession>
<sequence>MLRCVDTFSEIPALFPRGVFEFAAWRAYAQAHFGSGASLFEDDMNDCLQTGSYTYERDFLPVLQAVWNHPRLEEMHQSFLAAAKGLSERLVQRFGGGLDADLVLYVGLCNGAGWAATLNGRDAVLLGM</sequence>
<reference evidence="1" key="1">
    <citation type="journal article" date="2021" name="PeerJ">
        <title>Extensive microbial diversity within the chicken gut microbiome revealed by metagenomics and culture.</title>
        <authorList>
            <person name="Gilroy R."/>
            <person name="Ravi A."/>
            <person name="Getino M."/>
            <person name="Pursley I."/>
            <person name="Horton D.L."/>
            <person name="Alikhan N.F."/>
            <person name="Baker D."/>
            <person name="Gharbi K."/>
            <person name="Hall N."/>
            <person name="Watson M."/>
            <person name="Adriaenssens E.M."/>
            <person name="Foster-Nyarko E."/>
            <person name="Jarju S."/>
            <person name="Secka A."/>
            <person name="Antonio M."/>
            <person name="Oren A."/>
            <person name="Chaudhuri R.R."/>
            <person name="La Ragione R."/>
            <person name="Hildebrand F."/>
            <person name="Pallen M.J."/>
        </authorList>
    </citation>
    <scope>NUCLEOTIDE SEQUENCE</scope>
    <source>
        <strain evidence="1">ChiBcolR8-3208</strain>
    </source>
</reference>
<protein>
    <submittedName>
        <fullName evidence="1">Uncharacterized protein</fullName>
    </submittedName>
</protein>
<proteinExistence type="predicted"/>
<dbReference type="AlphaFoldDB" id="A0A9D2LX90"/>
<dbReference type="EMBL" id="DWXZ01000001">
    <property type="protein sequence ID" value="HJB36443.1"/>
    <property type="molecule type" value="Genomic_DNA"/>
</dbReference>
<reference evidence="1" key="2">
    <citation type="submission" date="2021-04" db="EMBL/GenBank/DDBJ databases">
        <authorList>
            <person name="Gilroy R."/>
        </authorList>
    </citation>
    <scope>NUCLEOTIDE SEQUENCE</scope>
    <source>
        <strain evidence="1">ChiBcolR8-3208</strain>
    </source>
</reference>
<comment type="caution">
    <text evidence="1">The sequence shown here is derived from an EMBL/GenBank/DDBJ whole genome shotgun (WGS) entry which is preliminary data.</text>
</comment>
<dbReference type="Proteomes" id="UP000824214">
    <property type="component" value="Unassembled WGS sequence"/>
</dbReference>
<evidence type="ECO:0000313" key="1">
    <source>
        <dbReference type="EMBL" id="HJB36443.1"/>
    </source>
</evidence>
<gene>
    <name evidence="1" type="ORF">H9942_00055</name>
</gene>
<name>A0A9D2LX90_9FIRM</name>
<feature type="non-terminal residue" evidence="1">
    <location>
        <position position="128"/>
    </location>
</feature>